<dbReference type="GeneID" id="36550271"/>
<proteinExistence type="predicted"/>
<reference evidence="2 3" key="1">
    <citation type="submission" date="2016-12" db="EMBL/GenBank/DDBJ databases">
        <title>The genomes of Aspergillus section Nigri reveals drivers in fungal speciation.</title>
        <authorList>
            <consortium name="DOE Joint Genome Institute"/>
            <person name="Vesth T.C."/>
            <person name="Nybo J."/>
            <person name="Theobald S."/>
            <person name="Brandl J."/>
            <person name="Frisvad J.C."/>
            <person name="Nielsen K.F."/>
            <person name="Lyhne E.K."/>
            <person name="Kogle M.E."/>
            <person name="Kuo A."/>
            <person name="Riley R."/>
            <person name="Clum A."/>
            <person name="Nolan M."/>
            <person name="Lipzen A."/>
            <person name="Salamov A."/>
            <person name="Henrissat B."/>
            <person name="Wiebenga A."/>
            <person name="De Vries R.P."/>
            <person name="Grigoriev I.V."/>
            <person name="Mortensen U.H."/>
            <person name="Andersen M.R."/>
            <person name="Baker S.E."/>
        </authorList>
    </citation>
    <scope>NUCLEOTIDE SEQUENCE [LARGE SCALE GENOMIC DNA]</scope>
    <source>
        <strain evidence="2 3">IBT 23096</strain>
    </source>
</reference>
<dbReference type="AlphaFoldDB" id="A0A2I2GE78"/>
<feature type="transmembrane region" description="Helical" evidence="1">
    <location>
        <begin position="6"/>
        <end position="35"/>
    </location>
</feature>
<dbReference type="EMBL" id="MSFO01000003">
    <property type="protein sequence ID" value="PLB51162.1"/>
    <property type="molecule type" value="Genomic_DNA"/>
</dbReference>
<name>A0A2I2GE78_9EURO</name>
<keyword evidence="1" id="KW-1133">Transmembrane helix</keyword>
<evidence type="ECO:0000256" key="1">
    <source>
        <dbReference type="SAM" id="Phobius"/>
    </source>
</evidence>
<keyword evidence="1" id="KW-0472">Membrane</keyword>
<dbReference type="VEuPathDB" id="FungiDB:P170DRAFT_161481"/>
<evidence type="ECO:0000313" key="2">
    <source>
        <dbReference type="EMBL" id="PLB51162.1"/>
    </source>
</evidence>
<keyword evidence="1" id="KW-0812">Transmembrane</keyword>
<keyword evidence="3" id="KW-1185">Reference proteome</keyword>
<protein>
    <submittedName>
        <fullName evidence="2">Uncharacterized protein</fullName>
    </submittedName>
</protein>
<organism evidence="2 3">
    <name type="scientific">Aspergillus steynii IBT 23096</name>
    <dbReference type="NCBI Taxonomy" id="1392250"/>
    <lineage>
        <taxon>Eukaryota</taxon>
        <taxon>Fungi</taxon>
        <taxon>Dikarya</taxon>
        <taxon>Ascomycota</taxon>
        <taxon>Pezizomycotina</taxon>
        <taxon>Eurotiomycetes</taxon>
        <taxon>Eurotiomycetidae</taxon>
        <taxon>Eurotiales</taxon>
        <taxon>Aspergillaceae</taxon>
        <taxon>Aspergillus</taxon>
        <taxon>Aspergillus subgen. Circumdati</taxon>
    </lineage>
</organism>
<dbReference type="RefSeq" id="XP_024706464.1">
    <property type="nucleotide sequence ID" value="XM_024842574.1"/>
</dbReference>
<sequence length="76" mass="8872">MIIYFLLFYSLFFFLDPSFFLSDLLFWLSSMVVCFPSQSCNRRFLSSPTLPLVHDLFRRAKIPLTCALSLLPLSAR</sequence>
<accession>A0A2I2GE78</accession>
<dbReference type="Proteomes" id="UP000234275">
    <property type="component" value="Unassembled WGS sequence"/>
</dbReference>
<gene>
    <name evidence="2" type="ORF">P170DRAFT_161481</name>
</gene>
<evidence type="ECO:0000313" key="3">
    <source>
        <dbReference type="Proteomes" id="UP000234275"/>
    </source>
</evidence>
<comment type="caution">
    <text evidence="2">The sequence shown here is derived from an EMBL/GenBank/DDBJ whole genome shotgun (WGS) entry which is preliminary data.</text>
</comment>